<dbReference type="SUPFAM" id="SSF54637">
    <property type="entry name" value="Thioesterase/thiol ester dehydrase-isomerase"/>
    <property type="match status" value="2"/>
</dbReference>
<gene>
    <name evidence="1" type="ORF">SAMN04488543_3176</name>
</gene>
<organism evidence="1 2">
    <name type="scientific">Friedmanniella luteola</name>
    <dbReference type="NCBI Taxonomy" id="546871"/>
    <lineage>
        <taxon>Bacteria</taxon>
        <taxon>Bacillati</taxon>
        <taxon>Actinomycetota</taxon>
        <taxon>Actinomycetes</taxon>
        <taxon>Propionibacteriales</taxon>
        <taxon>Nocardioidaceae</taxon>
        <taxon>Friedmanniella</taxon>
    </lineage>
</organism>
<dbReference type="STRING" id="546871.SAMN04488543_3176"/>
<reference evidence="1 2" key="1">
    <citation type="submission" date="2016-10" db="EMBL/GenBank/DDBJ databases">
        <authorList>
            <person name="de Groot N.N."/>
        </authorList>
    </citation>
    <scope>NUCLEOTIDE SEQUENCE [LARGE SCALE GENOMIC DNA]</scope>
    <source>
        <strain evidence="1 2">DSM 21741</strain>
    </source>
</reference>
<keyword evidence="1" id="KW-0378">Hydrolase</keyword>
<dbReference type="Pfam" id="PF13279">
    <property type="entry name" value="4HBT_2"/>
    <property type="match status" value="2"/>
</dbReference>
<protein>
    <submittedName>
        <fullName evidence="1">Acyl-CoA thioester hydrolase</fullName>
    </submittedName>
</protein>
<dbReference type="GO" id="GO:0047617">
    <property type="term" value="F:fatty acyl-CoA hydrolase activity"/>
    <property type="evidence" value="ECO:0007669"/>
    <property type="project" value="TreeGrafter"/>
</dbReference>
<dbReference type="PANTHER" id="PTHR31793:SF24">
    <property type="entry name" value="LONG-CHAIN ACYL-COA THIOESTERASE FADM"/>
    <property type="match status" value="1"/>
</dbReference>
<dbReference type="CDD" id="cd00586">
    <property type="entry name" value="4HBT"/>
    <property type="match status" value="2"/>
</dbReference>
<name>A0A1H1Y3E6_9ACTN</name>
<dbReference type="Gene3D" id="3.10.129.10">
    <property type="entry name" value="Hotdog Thioesterase"/>
    <property type="match status" value="2"/>
</dbReference>
<dbReference type="EMBL" id="LT629749">
    <property type="protein sequence ID" value="SDT15937.1"/>
    <property type="molecule type" value="Genomic_DNA"/>
</dbReference>
<dbReference type="InterPro" id="IPR029069">
    <property type="entry name" value="HotDog_dom_sf"/>
</dbReference>
<keyword evidence="2" id="KW-1185">Reference proteome</keyword>
<sequence>MLGSGRPGRVWQHGPVTRHRYRSPIRWGDLDAQGHVNNAAFLDHLQEARVDWLLAGPPEMAHLLQAGVLVVSHQVEYLAPVGYGEEPLLVELWADTVGASRFTIAYDVWDGEVLAARARTAATPFDLAGGGLRRLDPGERAALQAVLEPPVPLRPLTRSAVVEPASHYPLLVRWSDLDSYGHVNNVKYFDYVQEARIVLMHATLDWQPEDVWVVARQDLEYRRSMDLQPEPYDVVTSVSAVGTRSFTLAVEIRNSRDGGLHATARTVVVGERPLTPAQRAALARWAAVGVAPHH</sequence>
<dbReference type="Proteomes" id="UP000199092">
    <property type="component" value="Chromosome I"/>
</dbReference>
<evidence type="ECO:0000313" key="1">
    <source>
        <dbReference type="EMBL" id="SDT15937.1"/>
    </source>
</evidence>
<dbReference type="InterPro" id="IPR050563">
    <property type="entry name" value="4-hydroxybenzoyl-CoA_TE"/>
</dbReference>
<dbReference type="PANTHER" id="PTHR31793">
    <property type="entry name" value="4-HYDROXYBENZOYL-COA THIOESTERASE FAMILY MEMBER"/>
    <property type="match status" value="1"/>
</dbReference>
<dbReference type="AlphaFoldDB" id="A0A1H1Y3E6"/>
<evidence type="ECO:0000313" key="2">
    <source>
        <dbReference type="Proteomes" id="UP000199092"/>
    </source>
</evidence>
<accession>A0A1H1Y3E6</accession>
<proteinExistence type="predicted"/>